<feature type="compositionally biased region" description="Low complexity" evidence="1">
    <location>
        <begin position="72"/>
        <end position="82"/>
    </location>
</feature>
<dbReference type="EMBL" id="CADCWG010000163">
    <property type="protein sequence ID" value="CAA9560926.1"/>
    <property type="molecule type" value="Genomic_DNA"/>
</dbReference>
<feature type="compositionally biased region" description="Basic and acidic residues" evidence="1">
    <location>
        <begin position="230"/>
        <end position="240"/>
    </location>
</feature>
<evidence type="ECO:0000313" key="2">
    <source>
        <dbReference type="EMBL" id="CAA9560926.1"/>
    </source>
</evidence>
<evidence type="ECO:0000256" key="1">
    <source>
        <dbReference type="SAM" id="MobiDB-lite"/>
    </source>
</evidence>
<gene>
    <name evidence="2" type="ORF">AVDCRST_MAG49-2564</name>
</gene>
<feature type="compositionally biased region" description="Low complexity" evidence="1">
    <location>
        <begin position="148"/>
        <end position="171"/>
    </location>
</feature>
<protein>
    <submittedName>
        <fullName evidence="2">ABC transporter, ATP-binding protein</fullName>
    </submittedName>
</protein>
<proteinExistence type="predicted"/>
<keyword evidence="2" id="KW-0547">Nucleotide-binding</keyword>
<feature type="compositionally biased region" description="Basic and acidic residues" evidence="1">
    <location>
        <begin position="83"/>
        <end position="93"/>
    </location>
</feature>
<dbReference type="AlphaFoldDB" id="A0A6J4UVA7"/>
<reference evidence="2" key="1">
    <citation type="submission" date="2020-02" db="EMBL/GenBank/DDBJ databases">
        <authorList>
            <person name="Meier V. D."/>
        </authorList>
    </citation>
    <scope>NUCLEOTIDE SEQUENCE</scope>
    <source>
        <strain evidence="2">AVDCRST_MAG49</strain>
    </source>
</reference>
<name>A0A6J4UVA7_9BACT</name>
<feature type="non-terminal residue" evidence="2">
    <location>
        <position position="1"/>
    </location>
</feature>
<feature type="compositionally biased region" description="Basic residues" evidence="1">
    <location>
        <begin position="120"/>
        <end position="140"/>
    </location>
</feature>
<feature type="non-terminal residue" evidence="2">
    <location>
        <position position="318"/>
    </location>
</feature>
<feature type="compositionally biased region" description="Gly residues" evidence="1">
    <location>
        <begin position="1"/>
        <end position="14"/>
    </location>
</feature>
<organism evidence="2">
    <name type="scientific">uncultured Thermomicrobiales bacterium</name>
    <dbReference type="NCBI Taxonomy" id="1645740"/>
    <lineage>
        <taxon>Bacteria</taxon>
        <taxon>Pseudomonadati</taxon>
        <taxon>Thermomicrobiota</taxon>
        <taxon>Thermomicrobia</taxon>
        <taxon>Thermomicrobiales</taxon>
        <taxon>environmental samples</taxon>
    </lineage>
</organism>
<feature type="compositionally biased region" description="Basic residues" evidence="1">
    <location>
        <begin position="292"/>
        <end position="303"/>
    </location>
</feature>
<dbReference type="GO" id="GO:0005524">
    <property type="term" value="F:ATP binding"/>
    <property type="evidence" value="ECO:0007669"/>
    <property type="project" value="UniProtKB-KW"/>
</dbReference>
<feature type="region of interest" description="Disordered" evidence="1">
    <location>
        <begin position="1"/>
        <end position="318"/>
    </location>
</feature>
<feature type="compositionally biased region" description="Low complexity" evidence="1">
    <location>
        <begin position="15"/>
        <end position="37"/>
    </location>
</feature>
<sequence>GGRRAGAGPAGGPGLDRPGSAAPARPGRLLGGAARRALGGDRPQRRRQEHAALAGGGHPPPQRRGGERARAPARADQPLGAAGRDRDGRRGVDGARLALGRGGGADRGDRNRPAAVGPLRRGRAGPRPRVARAARLRPPRRAGGGDLLPGRAAAGADRAGADARAGAAAARRAGHWPRPPGPGSPPRRAGRARRSPPGPRDRDRRPPPRRPLVGHDPRAAAARRCRGRHGPGDRDPRRWADLGVLRAAGAGHPTGRPLVRPCGGGVARGPAGTRRRSVGPGDGDDPGDRLPGHGRHVPGHGRHVPSIGRHAGRRYQAM</sequence>
<accession>A0A6J4UVA7</accession>
<keyword evidence="2" id="KW-0067">ATP-binding</keyword>